<evidence type="ECO:0000256" key="1">
    <source>
        <dbReference type="ARBA" id="ARBA00006845"/>
    </source>
</evidence>
<dbReference type="Proteomes" id="UP000515808">
    <property type="component" value="Chromosome"/>
</dbReference>
<dbReference type="Pfam" id="PF01337">
    <property type="entry name" value="Barstar"/>
    <property type="match status" value="1"/>
</dbReference>
<dbReference type="InterPro" id="IPR000468">
    <property type="entry name" value="Barstar"/>
</dbReference>
<reference evidence="3 4" key="1">
    <citation type="submission" date="2020-08" db="EMBL/GenBank/DDBJ databases">
        <title>Polaribacter sp. L12M9 isolated from gut of the Korean scallop.</title>
        <authorList>
            <person name="Jeong Y.S."/>
        </authorList>
    </citation>
    <scope>NUCLEOTIDE SEQUENCE [LARGE SCALE GENOMIC DNA]</scope>
    <source>
        <strain evidence="3 4">L12M9</strain>
    </source>
</reference>
<keyword evidence="4" id="KW-1185">Reference proteome</keyword>
<feature type="domain" description="Barstar (barnase inhibitor)" evidence="2">
    <location>
        <begin position="175"/>
        <end position="256"/>
    </location>
</feature>
<dbReference type="InterPro" id="IPR035905">
    <property type="entry name" value="Barstar-like_sf"/>
</dbReference>
<dbReference type="KEGG" id="ppec:H9W90_10450"/>
<gene>
    <name evidence="3" type="ORF">H9W90_10450</name>
</gene>
<dbReference type="Gene3D" id="3.30.370.10">
    <property type="entry name" value="Barstar-like"/>
    <property type="match status" value="1"/>
</dbReference>
<organism evidence="3 4">
    <name type="scientific">Polaribacter pectinis</name>
    <dbReference type="NCBI Taxonomy" id="2738844"/>
    <lineage>
        <taxon>Bacteria</taxon>
        <taxon>Pseudomonadati</taxon>
        <taxon>Bacteroidota</taxon>
        <taxon>Flavobacteriia</taxon>
        <taxon>Flavobacteriales</taxon>
        <taxon>Flavobacteriaceae</taxon>
    </lineage>
</organism>
<accession>A0A7G9L7L7</accession>
<evidence type="ECO:0000313" key="4">
    <source>
        <dbReference type="Proteomes" id="UP000515808"/>
    </source>
</evidence>
<dbReference type="RefSeq" id="WP_187481545.1">
    <property type="nucleotide sequence ID" value="NZ_CP060695.1"/>
</dbReference>
<evidence type="ECO:0000313" key="3">
    <source>
        <dbReference type="EMBL" id="QNM84616.1"/>
    </source>
</evidence>
<proteinExistence type="inferred from homology"/>
<protein>
    <submittedName>
        <fullName evidence="3">Barstar family protein</fullName>
    </submittedName>
</protein>
<evidence type="ECO:0000259" key="2">
    <source>
        <dbReference type="Pfam" id="PF01337"/>
    </source>
</evidence>
<dbReference type="SUPFAM" id="SSF52038">
    <property type="entry name" value="Barstar-related"/>
    <property type="match status" value="1"/>
</dbReference>
<sequence>MTNINPNRIKFYQFLNDDISLELFESWVYKNKELENIIQEDDYNDLLAFTFKSRETKNFIKSIVKKHFDWKEYEKWRTIELLKKIKSGKIEIVLATRKLRELYLEQEEKIKRPFLTIGLAIGYESVLDNCPIETEYNQWNSDVLKKQLEPVQWYQNRILEDVEQELNELLNPEIKTIDLGKIVSIKDFHDIFSERLYFPEFYGNNWDAFWDSIIGIVEMPKKLTLTNWEKFEKTFKKDSKILKEIIKDYNNQNTENKKITVGNTV</sequence>
<dbReference type="EMBL" id="CP060695">
    <property type="protein sequence ID" value="QNM84616.1"/>
    <property type="molecule type" value="Genomic_DNA"/>
</dbReference>
<name>A0A7G9L7L7_9FLAO</name>
<comment type="similarity">
    <text evidence="1">Belongs to the barstar family.</text>
</comment>
<dbReference type="AlphaFoldDB" id="A0A7G9L7L7"/>